<dbReference type="KEGG" id="anr:Ana3638_14505"/>
<dbReference type="EMBL" id="CP048000">
    <property type="protein sequence ID" value="QHQ61840.1"/>
    <property type="molecule type" value="Genomic_DNA"/>
</dbReference>
<dbReference type="InterPro" id="IPR012349">
    <property type="entry name" value="Split_barrel_FMN-bd"/>
</dbReference>
<evidence type="ECO:0000313" key="3">
    <source>
        <dbReference type="EMBL" id="QHQ61840.1"/>
    </source>
</evidence>
<protein>
    <submittedName>
        <fullName evidence="3">Flavin reductase family protein</fullName>
    </submittedName>
</protein>
<gene>
    <name evidence="3" type="ORF">Ana3638_14505</name>
</gene>
<dbReference type="AlphaFoldDB" id="A0A6P1TKU8"/>
<dbReference type="SUPFAM" id="SSF50475">
    <property type="entry name" value="FMN-binding split barrel"/>
    <property type="match status" value="1"/>
</dbReference>
<dbReference type="Gene3D" id="2.30.110.10">
    <property type="entry name" value="Electron Transport, Fmn-binding Protein, Chain A"/>
    <property type="match status" value="1"/>
</dbReference>
<dbReference type="Proteomes" id="UP000464314">
    <property type="component" value="Chromosome"/>
</dbReference>
<evidence type="ECO:0000259" key="2">
    <source>
        <dbReference type="Pfam" id="PF01613"/>
    </source>
</evidence>
<dbReference type="PANTHER" id="PTHR43567">
    <property type="entry name" value="FLAVOREDOXIN-RELATED-RELATED"/>
    <property type="match status" value="1"/>
</dbReference>
<organism evidence="3 4">
    <name type="scientific">Anaerocolumna sedimenticola</name>
    <dbReference type="NCBI Taxonomy" id="2696063"/>
    <lineage>
        <taxon>Bacteria</taxon>
        <taxon>Bacillati</taxon>
        <taxon>Bacillota</taxon>
        <taxon>Clostridia</taxon>
        <taxon>Lachnospirales</taxon>
        <taxon>Lachnospiraceae</taxon>
        <taxon>Anaerocolumna</taxon>
    </lineage>
</organism>
<dbReference type="Pfam" id="PF01613">
    <property type="entry name" value="Flavin_Reduct"/>
    <property type="match status" value="1"/>
</dbReference>
<proteinExistence type="inferred from homology"/>
<comment type="similarity">
    <text evidence="1">Belongs to the flavoredoxin family.</text>
</comment>
<dbReference type="GO" id="GO:0010181">
    <property type="term" value="F:FMN binding"/>
    <property type="evidence" value="ECO:0007669"/>
    <property type="project" value="InterPro"/>
</dbReference>
<dbReference type="InterPro" id="IPR002563">
    <property type="entry name" value="Flavin_Rdtase-like_dom"/>
</dbReference>
<dbReference type="PANTHER" id="PTHR43567:SF5">
    <property type="entry name" value="HYPOTHETICAL CYTOSOLIC PROTEIN"/>
    <property type="match status" value="1"/>
</dbReference>
<accession>A0A6P1TKU8</accession>
<keyword evidence="4" id="KW-1185">Reference proteome</keyword>
<dbReference type="GO" id="GO:0016646">
    <property type="term" value="F:oxidoreductase activity, acting on the CH-NH group of donors, NAD or NADP as acceptor"/>
    <property type="evidence" value="ECO:0007669"/>
    <property type="project" value="UniProtKB-ARBA"/>
</dbReference>
<reference evidence="3 4" key="1">
    <citation type="submission" date="2020-01" db="EMBL/GenBank/DDBJ databases">
        <title>Genome analysis of Anaerocolumna sp. CBA3638.</title>
        <authorList>
            <person name="Kim J."/>
            <person name="Roh S.W."/>
        </authorList>
    </citation>
    <scope>NUCLEOTIDE SEQUENCE [LARGE SCALE GENOMIC DNA]</scope>
    <source>
        <strain evidence="3 4">CBA3638</strain>
    </source>
</reference>
<name>A0A6P1TKU8_9FIRM</name>
<dbReference type="InterPro" id="IPR052174">
    <property type="entry name" value="Flavoredoxin"/>
</dbReference>
<evidence type="ECO:0000256" key="1">
    <source>
        <dbReference type="ARBA" id="ARBA00038054"/>
    </source>
</evidence>
<sequence>MFKEISPVQLQGNPFHMLGQEWMLITAEKEGKVNTMTASWGGFGIMWGKNVAFIVIRPQRYTKEFIDAADSFSLSFYDESYHKVLGYLGSVSGRDEDKILKSGLTVLHEDKIPYFAEAKTVLFCKKLFMQQYDEKSFIDTELPGINYPDKDYHYLYISEIAKIFEKE</sequence>
<evidence type="ECO:0000313" key="4">
    <source>
        <dbReference type="Proteomes" id="UP000464314"/>
    </source>
</evidence>
<feature type="domain" description="Flavin reductase like" evidence="2">
    <location>
        <begin position="21"/>
        <end position="126"/>
    </location>
</feature>
<dbReference type="RefSeq" id="WP_161838665.1">
    <property type="nucleotide sequence ID" value="NZ_CP048000.1"/>
</dbReference>